<dbReference type="GO" id="GO:0006542">
    <property type="term" value="P:glutamine biosynthetic process"/>
    <property type="evidence" value="ECO:0007669"/>
    <property type="project" value="InterPro"/>
</dbReference>
<accession>A0A1H7IBW3</accession>
<evidence type="ECO:0000256" key="12">
    <source>
        <dbReference type="RuleBase" id="RU004356"/>
    </source>
</evidence>
<evidence type="ECO:0000259" key="14">
    <source>
        <dbReference type="PROSITE" id="PS51987"/>
    </source>
</evidence>
<gene>
    <name evidence="15" type="ORF">SAMN05414137_102591</name>
</gene>
<evidence type="ECO:0000256" key="1">
    <source>
        <dbReference type="ARBA" id="ARBA00003117"/>
    </source>
</evidence>
<dbReference type="FunFam" id="3.30.590.10:FF:000004">
    <property type="entry name" value="Glutamine synthetase"/>
    <property type="match status" value="1"/>
</dbReference>
<proteinExistence type="inferred from homology"/>
<dbReference type="NCBIfam" id="NF041605">
    <property type="entry name" value="gln_syn_GlnII"/>
    <property type="match status" value="1"/>
</dbReference>
<dbReference type="InterPro" id="IPR008146">
    <property type="entry name" value="Gln_synth_cat_dom"/>
</dbReference>
<evidence type="ECO:0000313" key="16">
    <source>
        <dbReference type="Proteomes" id="UP000183015"/>
    </source>
</evidence>
<dbReference type="EC" id="6.3.1.2" evidence="3 12"/>
<dbReference type="PANTHER" id="PTHR20852:SF57">
    <property type="entry name" value="GLUTAMINE SYNTHETASE 2 CYTOPLASMIC"/>
    <property type="match status" value="1"/>
</dbReference>
<dbReference type="InterPro" id="IPR014746">
    <property type="entry name" value="Gln_synth/guanido_kin_cat_dom"/>
</dbReference>
<dbReference type="Gene3D" id="3.30.590.10">
    <property type="entry name" value="Glutamine synthetase/guanido kinase, catalytic domain"/>
    <property type="match status" value="1"/>
</dbReference>
<evidence type="ECO:0000256" key="4">
    <source>
        <dbReference type="ARBA" id="ARBA00021364"/>
    </source>
</evidence>
<evidence type="ECO:0000259" key="13">
    <source>
        <dbReference type="PROSITE" id="PS51986"/>
    </source>
</evidence>
<organism evidence="15 16">
    <name type="scientific">Streptacidiphilus jiangxiensis</name>
    <dbReference type="NCBI Taxonomy" id="235985"/>
    <lineage>
        <taxon>Bacteria</taxon>
        <taxon>Bacillati</taxon>
        <taxon>Actinomycetota</taxon>
        <taxon>Actinomycetes</taxon>
        <taxon>Kitasatosporales</taxon>
        <taxon>Streptomycetaceae</taxon>
        <taxon>Streptacidiphilus</taxon>
    </lineage>
</organism>
<dbReference type="GO" id="GO:0004356">
    <property type="term" value="F:glutamine synthetase activity"/>
    <property type="evidence" value="ECO:0007669"/>
    <property type="project" value="UniProtKB-EC"/>
</dbReference>
<comment type="subunit">
    <text evidence="8">Homooctamer and homotetramer.</text>
</comment>
<evidence type="ECO:0000256" key="11">
    <source>
        <dbReference type="RuleBase" id="RU000384"/>
    </source>
</evidence>
<feature type="domain" description="GS beta-grasp" evidence="13">
    <location>
        <begin position="27"/>
        <end position="105"/>
    </location>
</feature>
<name>A0A1H7IBW3_STRJI</name>
<evidence type="ECO:0000256" key="9">
    <source>
        <dbReference type="ARBA" id="ARBA00049436"/>
    </source>
</evidence>
<dbReference type="InterPro" id="IPR027303">
    <property type="entry name" value="Gln_synth_gly_rich_site"/>
</dbReference>
<dbReference type="PROSITE" id="PS00181">
    <property type="entry name" value="GLNA_ATP"/>
    <property type="match status" value="1"/>
</dbReference>
<dbReference type="SUPFAM" id="SSF55931">
    <property type="entry name" value="Glutamine synthetase/guanido kinase"/>
    <property type="match status" value="1"/>
</dbReference>
<dbReference type="GO" id="GO:0005737">
    <property type="term" value="C:cytoplasm"/>
    <property type="evidence" value="ECO:0007669"/>
    <property type="project" value="TreeGrafter"/>
</dbReference>
<sequence>MQRSDAERHSIVSTHRPYHCEDAPVSFKAEYIWIDGTEPTAELRSKTKVLADGAEPGVWGFDGSSTNQAEGHASDRVLQPVFTCPDPIRGGDNILVLCEVLNIDGTAHETNHRAALRTVAERFAAQESIFGIEQEYTFLTEDGRPLGFPEGGFPAPQGPYYCGVGAGKVVGREIVEKHLDACMEAGLAICGINAEVMPGQWEFQIGPVGPLEVSDHMWVARWLLHRIAEDYNVVVSLDAKPAKGDWNGAGAHTNFSTKAMREGYDAIITACESLGASQDIVMEHVTQYGSGVEERLTGKHETAPWNVYSYGVSNRGASVRIPWQVEVDKKGYIEDRRPNANVDPYVVTRLLVNTCCSALEKAGQV</sequence>
<evidence type="ECO:0000256" key="10">
    <source>
        <dbReference type="PROSITE-ProRule" id="PRU01330"/>
    </source>
</evidence>
<dbReference type="InterPro" id="IPR027302">
    <property type="entry name" value="Gln_synth_N_conserv_site"/>
</dbReference>
<dbReference type="Pfam" id="PF00120">
    <property type="entry name" value="Gln-synt_C"/>
    <property type="match status" value="1"/>
</dbReference>
<comment type="function">
    <text evidence="1">Catalyzes the ATP-dependent biosynthesis of glutamine from glutamate and ammonia.</text>
</comment>
<dbReference type="EMBL" id="FOAZ01000002">
    <property type="protein sequence ID" value="SEK59938.1"/>
    <property type="molecule type" value="Genomic_DNA"/>
</dbReference>
<dbReference type="Gene3D" id="3.10.20.70">
    <property type="entry name" value="Glutamine synthetase, N-terminal domain"/>
    <property type="match status" value="1"/>
</dbReference>
<reference evidence="16" key="1">
    <citation type="submission" date="2016-10" db="EMBL/GenBank/DDBJ databases">
        <authorList>
            <person name="Varghese N."/>
        </authorList>
    </citation>
    <scope>NUCLEOTIDE SEQUENCE [LARGE SCALE GENOMIC DNA]</scope>
    <source>
        <strain evidence="16">DSM 45096 / BCRC 16803 / CGMCC 4.1857 / CIP 109030 / JCM 12277 / KCTC 19219 / NBRC 100920 / 33214</strain>
    </source>
</reference>
<dbReference type="Pfam" id="PF03951">
    <property type="entry name" value="Gln-synt_N"/>
    <property type="match status" value="1"/>
</dbReference>
<dbReference type="InterPro" id="IPR036651">
    <property type="entry name" value="Gln_synt_N_sf"/>
</dbReference>
<dbReference type="InterPro" id="IPR050292">
    <property type="entry name" value="Glutamine_Synthetase"/>
</dbReference>
<dbReference type="AlphaFoldDB" id="A0A1H7IBW3"/>
<dbReference type="InterPro" id="IPR048091">
    <property type="entry name" value="Gln_syn_GlnII"/>
</dbReference>
<evidence type="ECO:0000256" key="2">
    <source>
        <dbReference type="ARBA" id="ARBA00009897"/>
    </source>
</evidence>
<protein>
    <recommendedName>
        <fullName evidence="4 12">Glutamine synthetase</fullName>
        <ecNumber evidence="3 12">6.3.1.2</ecNumber>
    </recommendedName>
</protein>
<keyword evidence="16" id="KW-1185">Reference proteome</keyword>
<dbReference type="Proteomes" id="UP000183015">
    <property type="component" value="Unassembled WGS sequence"/>
</dbReference>
<evidence type="ECO:0000256" key="8">
    <source>
        <dbReference type="ARBA" id="ARBA00038740"/>
    </source>
</evidence>
<dbReference type="PANTHER" id="PTHR20852">
    <property type="entry name" value="GLUTAMINE SYNTHETASE"/>
    <property type="match status" value="1"/>
</dbReference>
<feature type="domain" description="GS catalytic" evidence="14">
    <location>
        <begin position="112"/>
        <end position="365"/>
    </location>
</feature>
<comment type="similarity">
    <text evidence="2 10 11">Belongs to the glutamine synthetase family.</text>
</comment>
<dbReference type="InterPro" id="IPR008147">
    <property type="entry name" value="Gln_synt_N"/>
</dbReference>
<dbReference type="PROSITE" id="PS51986">
    <property type="entry name" value="GS_BETA_GRASP"/>
    <property type="match status" value="1"/>
</dbReference>
<dbReference type="PROSITE" id="PS51987">
    <property type="entry name" value="GS_CATALYTIC"/>
    <property type="match status" value="1"/>
</dbReference>
<evidence type="ECO:0000256" key="7">
    <source>
        <dbReference type="ARBA" id="ARBA00022840"/>
    </source>
</evidence>
<dbReference type="SUPFAM" id="SSF54368">
    <property type="entry name" value="Glutamine synthetase, N-terminal domain"/>
    <property type="match status" value="1"/>
</dbReference>
<dbReference type="GO" id="GO:0005524">
    <property type="term" value="F:ATP binding"/>
    <property type="evidence" value="ECO:0007669"/>
    <property type="project" value="UniProtKB-KW"/>
</dbReference>
<evidence type="ECO:0000313" key="15">
    <source>
        <dbReference type="EMBL" id="SEK59938.1"/>
    </source>
</evidence>
<dbReference type="eggNOG" id="COG0174">
    <property type="taxonomic scope" value="Bacteria"/>
</dbReference>
<evidence type="ECO:0000256" key="6">
    <source>
        <dbReference type="ARBA" id="ARBA00022741"/>
    </source>
</evidence>
<dbReference type="STRING" id="235985.SAMN05414137_102591"/>
<comment type="catalytic activity">
    <reaction evidence="9 12">
        <text>L-glutamate + NH4(+) + ATP = L-glutamine + ADP + phosphate + H(+)</text>
        <dbReference type="Rhea" id="RHEA:16169"/>
        <dbReference type="ChEBI" id="CHEBI:15378"/>
        <dbReference type="ChEBI" id="CHEBI:28938"/>
        <dbReference type="ChEBI" id="CHEBI:29985"/>
        <dbReference type="ChEBI" id="CHEBI:30616"/>
        <dbReference type="ChEBI" id="CHEBI:43474"/>
        <dbReference type="ChEBI" id="CHEBI:58359"/>
        <dbReference type="ChEBI" id="CHEBI:456216"/>
        <dbReference type="EC" id="6.3.1.2"/>
    </reaction>
</comment>
<dbReference type="SMART" id="SM01230">
    <property type="entry name" value="Gln-synt_C"/>
    <property type="match status" value="1"/>
</dbReference>
<keyword evidence="7 12" id="KW-0067">ATP-binding</keyword>
<dbReference type="PROSITE" id="PS00180">
    <property type="entry name" value="GLNA_1"/>
    <property type="match status" value="1"/>
</dbReference>
<keyword evidence="5 12" id="KW-0436">Ligase</keyword>
<keyword evidence="6 12" id="KW-0547">Nucleotide-binding</keyword>
<evidence type="ECO:0000256" key="3">
    <source>
        <dbReference type="ARBA" id="ARBA00012937"/>
    </source>
</evidence>
<evidence type="ECO:0000256" key="5">
    <source>
        <dbReference type="ARBA" id="ARBA00022598"/>
    </source>
</evidence>